<dbReference type="InterPro" id="IPR010310">
    <property type="entry name" value="T7SS_ESAT-6-like"/>
</dbReference>
<sequence length="132" mass="14440">MPSIAVNPENLQAVAAALRAHGSRIQSAIEAIELEMLRLSTDQFSGQRAEALRLRFQSARQRLMQHAAMLSKFADQLEEAAEAFRRADAAAYSPSTPSSGFQMAITFSTGDQAARVQAAQAAMRTVTWSKLW</sequence>
<evidence type="ECO:0008006" key="5">
    <source>
        <dbReference type="Google" id="ProtNLM"/>
    </source>
</evidence>
<name>A0A2M8PFB5_9CHLR</name>
<dbReference type="Proteomes" id="UP000229681">
    <property type="component" value="Unassembled WGS sequence"/>
</dbReference>
<dbReference type="InterPro" id="IPR036689">
    <property type="entry name" value="ESAT-6-like_sf"/>
</dbReference>
<dbReference type="Gene3D" id="1.10.287.850">
    <property type="entry name" value="HP0062-like domain"/>
    <property type="match status" value="1"/>
</dbReference>
<dbReference type="AlphaFoldDB" id="A0A2M8PFB5"/>
<dbReference type="Pfam" id="PF06013">
    <property type="entry name" value="WXG100"/>
    <property type="match status" value="1"/>
</dbReference>
<evidence type="ECO:0000313" key="3">
    <source>
        <dbReference type="Proteomes" id="UP000228947"/>
    </source>
</evidence>
<protein>
    <recommendedName>
        <fullName evidence="5">PE domain-containing protein</fullName>
    </recommendedName>
</protein>
<accession>A0A2M8PFB5</accession>
<dbReference type="EMBL" id="PGTL01000014">
    <property type="protein sequence ID" value="PJF42547.1"/>
    <property type="molecule type" value="Genomic_DNA"/>
</dbReference>
<dbReference type="EMBL" id="PGTM01000069">
    <property type="protein sequence ID" value="PJF36238.1"/>
    <property type="molecule type" value="Genomic_DNA"/>
</dbReference>
<evidence type="ECO:0000313" key="2">
    <source>
        <dbReference type="EMBL" id="PJF42547.1"/>
    </source>
</evidence>
<evidence type="ECO:0000313" key="1">
    <source>
        <dbReference type="EMBL" id="PJF36238.1"/>
    </source>
</evidence>
<gene>
    <name evidence="1" type="ORF">CUN49_06490</name>
    <name evidence="2" type="ORF">CUN50_03685</name>
</gene>
<proteinExistence type="predicted"/>
<reference evidence="3 4" key="1">
    <citation type="submission" date="2017-11" db="EMBL/GenBank/DDBJ databases">
        <title>Evolution of Phototrophy in the Chloroflexi Phylum Driven by Horizontal Gene Transfer.</title>
        <authorList>
            <person name="Ward L.M."/>
            <person name="Hemp J."/>
            <person name="Shih P.M."/>
            <person name="Mcglynn S.E."/>
            <person name="Fischer W."/>
        </authorList>
    </citation>
    <scope>NUCLEOTIDE SEQUENCE [LARGE SCALE GENOMIC DNA]</scope>
    <source>
        <strain evidence="2">CP1_1M</strain>
        <strain evidence="1">JP3_13</strain>
    </source>
</reference>
<evidence type="ECO:0000313" key="4">
    <source>
        <dbReference type="Proteomes" id="UP000229681"/>
    </source>
</evidence>
<dbReference type="SUPFAM" id="SSF140453">
    <property type="entry name" value="EsxAB dimer-like"/>
    <property type="match status" value="1"/>
</dbReference>
<organism evidence="1 4">
    <name type="scientific">Candidatus Thermofonsia Clade 1 bacterium</name>
    <dbReference type="NCBI Taxonomy" id="2364210"/>
    <lineage>
        <taxon>Bacteria</taxon>
        <taxon>Bacillati</taxon>
        <taxon>Chloroflexota</taxon>
        <taxon>Candidatus Thermofontia</taxon>
        <taxon>Candidatus Thermofonsia Clade 1</taxon>
    </lineage>
</organism>
<comment type="caution">
    <text evidence="1">The sequence shown here is derived from an EMBL/GenBank/DDBJ whole genome shotgun (WGS) entry which is preliminary data.</text>
</comment>
<dbReference type="Proteomes" id="UP000228947">
    <property type="component" value="Unassembled WGS sequence"/>
</dbReference>